<keyword evidence="3" id="KW-0732">Signal</keyword>
<feature type="chain" id="PRO_5042185602" evidence="3">
    <location>
        <begin position="19"/>
        <end position="212"/>
    </location>
</feature>
<feature type="region of interest" description="Disordered" evidence="1">
    <location>
        <begin position="89"/>
        <end position="161"/>
    </location>
</feature>
<dbReference type="Proteomes" id="UP001054902">
    <property type="component" value="Unassembled WGS sequence"/>
</dbReference>
<gene>
    <name evidence="4" type="ORF">CTEN210_09539</name>
</gene>
<keyword evidence="2" id="KW-0472">Membrane</keyword>
<feature type="signal peptide" evidence="3">
    <location>
        <begin position="1"/>
        <end position="18"/>
    </location>
</feature>
<feature type="compositionally biased region" description="Polar residues" evidence="1">
    <location>
        <begin position="146"/>
        <end position="161"/>
    </location>
</feature>
<proteinExistence type="predicted"/>
<keyword evidence="2" id="KW-1133">Transmembrane helix</keyword>
<evidence type="ECO:0000313" key="5">
    <source>
        <dbReference type="Proteomes" id="UP001054902"/>
    </source>
</evidence>
<accession>A0AAD3CW02</accession>
<sequence>MNWLLLLILSKLMAGVLALEVKLVRKRESDLSTVLGLNMNSVEFEFGRALEEPFLFSSSLSYSFSNSYSYNIGPGASYDYSFSYSFSQETTTTPTPRPSSLPTPLDLNSNDGVVVTKSPTASPSLASPQPSSKPTAKATDQETKADPNSSTANGSNVNNVQTRSSPAYVIPVIGVVTGACIVGLAVYAIDRRSGPVSYQNLDGDSASSFSIP</sequence>
<evidence type="ECO:0000256" key="1">
    <source>
        <dbReference type="SAM" id="MobiDB-lite"/>
    </source>
</evidence>
<keyword evidence="5" id="KW-1185">Reference proteome</keyword>
<evidence type="ECO:0000256" key="3">
    <source>
        <dbReference type="SAM" id="SignalP"/>
    </source>
</evidence>
<name>A0AAD3CW02_9STRA</name>
<protein>
    <submittedName>
        <fullName evidence="4">Uncharacterized protein</fullName>
    </submittedName>
</protein>
<dbReference type="EMBL" id="BLLK01000046">
    <property type="protein sequence ID" value="GFH53062.1"/>
    <property type="molecule type" value="Genomic_DNA"/>
</dbReference>
<dbReference type="AlphaFoldDB" id="A0AAD3CW02"/>
<keyword evidence="2" id="KW-0812">Transmembrane</keyword>
<feature type="compositionally biased region" description="Low complexity" evidence="1">
    <location>
        <begin position="116"/>
        <end position="134"/>
    </location>
</feature>
<evidence type="ECO:0000256" key="2">
    <source>
        <dbReference type="SAM" id="Phobius"/>
    </source>
</evidence>
<feature type="transmembrane region" description="Helical" evidence="2">
    <location>
        <begin position="168"/>
        <end position="189"/>
    </location>
</feature>
<reference evidence="4 5" key="1">
    <citation type="journal article" date="2021" name="Sci. Rep.">
        <title>The genome of the diatom Chaetoceros tenuissimus carries an ancient integrated fragment of an extant virus.</title>
        <authorList>
            <person name="Hongo Y."/>
            <person name="Kimura K."/>
            <person name="Takaki Y."/>
            <person name="Yoshida Y."/>
            <person name="Baba S."/>
            <person name="Kobayashi G."/>
            <person name="Nagasaki K."/>
            <person name="Hano T."/>
            <person name="Tomaru Y."/>
        </authorList>
    </citation>
    <scope>NUCLEOTIDE SEQUENCE [LARGE SCALE GENOMIC DNA]</scope>
    <source>
        <strain evidence="4 5">NIES-3715</strain>
    </source>
</reference>
<comment type="caution">
    <text evidence="4">The sequence shown here is derived from an EMBL/GenBank/DDBJ whole genome shotgun (WGS) entry which is preliminary data.</text>
</comment>
<evidence type="ECO:0000313" key="4">
    <source>
        <dbReference type="EMBL" id="GFH53062.1"/>
    </source>
</evidence>
<organism evidence="4 5">
    <name type="scientific">Chaetoceros tenuissimus</name>
    <dbReference type="NCBI Taxonomy" id="426638"/>
    <lineage>
        <taxon>Eukaryota</taxon>
        <taxon>Sar</taxon>
        <taxon>Stramenopiles</taxon>
        <taxon>Ochrophyta</taxon>
        <taxon>Bacillariophyta</taxon>
        <taxon>Coscinodiscophyceae</taxon>
        <taxon>Chaetocerotophycidae</taxon>
        <taxon>Chaetocerotales</taxon>
        <taxon>Chaetocerotaceae</taxon>
        <taxon>Chaetoceros</taxon>
    </lineage>
</organism>